<dbReference type="RefSeq" id="WP_235806014.1">
    <property type="nucleotide sequence ID" value="NZ_AZGO01000065.1"/>
</dbReference>
<evidence type="ECO:0000259" key="6">
    <source>
        <dbReference type="Pfam" id="PF01368"/>
    </source>
</evidence>
<evidence type="ECO:0000313" key="10">
    <source>
        <dbReference type="EMBL" id="KRM35277.1"/>
    </source>
</evidence>
<dbReference type="InterPro" id="IPR051673">
    <property type="entry name" value="SSDNA_exonuclease_RecJ"/>
</dbReference>
<dbReference type="GO" id="GO:0006310">
    <property type="term" value="P:DNA recombination"/>
    <property type="evidence" value="ECO:0007669"/>
    <property type="project" value="InterPro"/>
</dbReference>
<dbReference type="Gene3D" id="2.40.50.460">
    <property type="match status" value="1"/>
</dbReference>
<dbReference type="PANTHER" id="PTHR30255">
    <property type="entry name" value="SINGLE-STRANDED-DNA-SPECIFIC EXONUCLEASE RECJ"/>
    <property type="match status" value="1"/>
</dbReference>
<organism evidence="10 11">
    <name type="scientific">Limosilactobacillus pontis DSM 8475</name>
    <dbReference type="NCBI Taxonomy" id="1423794"/>
    <lineage>
        <taxon>Bacteria</taxon>
        <taxon>Bacillati</taxon>
        <taxon>Bacillota</taxon>
        <taxon>Bacilli</taxon>
        <taxon>Lactobacillales</taxon>
        <taxon>Lactobacillaceae</taxon>
        <taxon>Limosilactobacillus</taxon>
    </lineage>
</organism>
<proteinExistence type="inferred from homology"/>
<dbReference type="EMBL" id="AZGO01000065">
    <property type="protein sequence ID" value="KRM35277.1"/>
    <property type="molecule type" value="Genomic_DNA"/>
</dbReference>
<dbReference type="Pfam" id="PF17768">
    <property type="entry name" value="RecJ_OB"/>
    <property type="match status" value="1"/>
</dbReference>
<comment type="caution">
    <text evidence="10">The sequence shown here is derived from an EMBL/GenBank/DDBJ whole genome shotgun (WGS) entry which is preliminary data.</text>
</comment>
<dbReference type="GO" id="GO:0006281">
    <property type="term" value="P:DNA repair"/>
    <property type="evidence" value="ECO:0007669"/>
    <property type="project" value="InterPro"/>
</dbReference>
<feature type="domain" description="DDH" evidence="6">
    <location>
        <begin position="93"/>
        <end position="236"/>
    </location>
</feature>
<evidence type="ECO:0000259" key="8">
    <source>
        <dbReference type="Pfam" id="PF10141"/>
    </source>
</evidence>
<dbReference type="InterPro" id="IPR038763">
    <property type="entry name" value="DHH_sf"/>
</dbReference>
<dbReference type="Pfam" id="PF02272">
    <property type="entry name" value="DHHA1"/>
    <property type="match status" value="1"/>
</dbReference>
<dbReference type="NCBIfam" id="TIGR00644">
    <property type="entry name" value="recJ"/>
    <property type="match status" value="1"/>
</dbReference>
<dbReference type="InterPro" id="IPR003156">
    <property type="entry name" value="DHHA1_dom"/>
</dbReference>
<dbReference type="InterPro" id="IPR004610">
    <property type="entry name" value="RecJ"/>
</dbReference>
<gene>
    <name evidence="10" type="ORF">FD34_GL000787</name>
</gene>
<dbReference type="Pfam" id="PF01368">
    <property type="entry name" value="DHH"/>
    <property type="match status" value="1"/>
</dbReference>
<evidence type="ECO:0000256" key="4">
    <source>
        <dbReference type="ARBA" id="ARBA00022801"/>
    </source>
</evidence>
<evidence type="ECO:0000259" key="7">
    <source>
        <dbReference type="Pfam" id="PF02272"/>
    </source>
</evidence>
<evidence type="ECO:0000256" key="5">
    <source>
        <dbReference type="ARBA" id="ARBA00022839"/>
    </source>
</evidence>
<dbReference type="InterPro" id="IPR001667">
    <property type="entry name" value="DDH_dom"/>
</dbReference>
<reference evidence="10 11" key="1">
    <citation type="journal article" date="2015" name="Genome Announc.">
        <title>Expanding the biotechnology potential of lactobacilli through comparative genomics of 213 strains and associated genera.</title>
        <authorList>
            <person name="Sun Z."/>
            <person name="Harris H.M."/>
            <person name="McCann A."/>
            <person name="Guo C."/>
            <person name="Argimon S."/>
            <person name="Zhang W."/>
            <person name="Yang X."/>
            <person name="Jeffery I.B."/>
            <person name="Cooney J.C."/>
            <person name="Kagawa T.F."/>
            <person name="Liu W."/>
            <person name="Song Y."/>
            <person name="Salvetti E."/>
            <person name="Wrobel A."/>
            <person name="Rasinkangas P."/>
            <person name="Parkhill J."/>
            <person name="Rea M.C."/>
            <person name="O'Sullivan O."/>
            <person name="Ritari J."/>
            <person name="Douillard F.P."/>
            <person name="Paul Ross R."/>
            <person name="Yang R."/>
            <person name="Briner A.E."/>
            <person name="Felis G.E."/>
            <person name="de Vos W.M."/>
            <person name="Barrangou R."/>
            <person name="Klaenhammer T.R."/>
            <person name="Caufield P.W."/>
            <person name="Cui Y."/>
            <person name="Zhang H."/>
            <person name="O'Toole P.W."/>
        </authorList>
    </citation>
    <scope>NUCLEOTIDE SEQUENCE [LARGE SCALE GENOMIC DNA]</scope>
    <source>
        <strain evidence="10 11">DSM 8475</strain>
    </source>
</reference>
<evidence type="ECO:0000313" key="11">
    <source>
        <dbReference type="Proteomes" id="UP000051085"/>
    </source>
</evidence>
<dbReference type="InterPro" id="IPR018779">
    <property type="entry name" value="RecJ_C"/>
</dbReference>
<dbReference type="Pfam" id="PF10141">
    <property type="entry name" value="ssDNA-exonuc_C"/>
    <property type="match status" value="1"/>
</dbReference>
<feature type="domain" description="DHHA1" evidence="7">
    <location>
        <begin position="355"/>
        <end position="450"/>
    </location>
</feature>
<evidence type="ECO:0000256" key="1">
    <source>
        <dbReference type="ARBA" id="ARBA00005915"/>
    </source>
</evidence>
<dbReference type="Proteomes" id="UP000051085">
    <property type="component" value="Unassembled WGS sequence"/>
</dbReference>
<evidence type="ECO:0000259" key="9">
    <source>
        <dbReference type="Pfam" id="PF17768"/>
    </source>
</evidence>
<protein>
    <recommendedName>
        <fullName evidence="2">Single-stranded-DNA-specific exonuclease RecJ</fullName>
    </recommendedName>
</protein>
<dbReference type="AlphaFoldDB" id="A0A922TMJ8"/>
<dbReference type="PANTHER" id="PTHR30255:SF2">
    <property type="entry name" value="SINGLE-STRANDED-DNA-SPECIFIC EXONUCLEASE RECJ"/>
    <property type="match status" value="1"/>
</dbReference>
<comment type="similarity">
    <text evidence="1">Belongs to the RecJ family.</text>
</comment>
<dbReference type="SUPFAM" id="SSF64182">
    <property type="entry name" value="DHH phosphoesterases"/>
    <property type="match status" value="1"/>
</dbReference>
<evidence type="ECO:0000256" key="3">
    <source>
        <dbReference type="ARBA" id="ARBA00022722"/>
    </source>
</evidence>
<keyword evidence="5" id="KW-0269">Exonuclease</keyword>
<dbReference type="GO" id="GO:0008409">
    <property type="term" value="F:5'-3' exonuclease activity"/>
    <property type="evidence" value="ECO:0007669"/>
    <property type="project" value="InterPro"/>
</dbReference>
<dbReference type="InterPro" id="IPR041122">
    <property type="entry name" value="RecJ_OB"/>
</dbReference>
<evidence type="ECO:0000256" key="2">
    <source>
        <dbReference type="ARBA" id="ARBA00019841"/>
    </source>
</evidence>
<name>A0A922TMJ8_9LACO</name>
<keyword evidence="4" id="KW-0378">Hydrolase</keyword>
<feature type="domain" description="Single-stranded-DNA-specific exonuclease RecJ C-terminal" evidence="8">
    <location>
        <begin position="580"/>
        <end position="777"/>
    </location>
</feature>
<keyword evidence="3" id="KW-0540">Nuclease</keyword>
<accession>A0A922TMJ8</accession>
<feature type="domain" description="RecJ OB" evidence="9">
    <location>
        <begin position="467"/>
        <end position="572"/>
    </location>
</feature>
<dbReference type="Gene3D" id="3.90.1640.30">
    <property type="match status" value="1"/>
</dbReference>
<dbReference type="GO" id="GO:0003676">
    <property type="term" value="F:nucleic acid binding"/>
    <property type="evidence" value="ECO:0007669"/>
    <property type="project" value="InterPro"/>
</dbReference>
<sequence>MLVKKVKGENMVKTRFKWKFADAADPVVIKELAAGAQVSPVVADLLAKRGYKTTDAVQSFLKADPQTIHDPHQLHDMDKAVDRIQEAIERGEQITIYGDYDADGITSTAVMYETLQAVGAKVNYYIPNRFKDGYGPNAAAYQRLIDQGTQLFVTVDNGVSGKDVIDPVMAQGVDVVITDHHELPEDLPNAVATVHPQYPGSDYPFAGLSGVGVVFKVAWALTDEFPAELLDLVAIGEIADVVSVADENRALITMGLQELRQGLRPGLHALVEAAGLNESHLTDQDIGFGIAPRLNALGRVADASLGVQLLTTLDEEEGQRLAAQVEAANQQRRQLVDQVMVAASTQARAAENKDQPVLVLLGHDWHQGILGIVASRIREQTGKPTIVASTTGDGQVAKASGRSDDRFNLFTALDAHRDLMTAFGGHPAACGLSFAVDRLDDLRSTLRDEAAKQDFDWQQPAPLFLAGQLKSQEVSTQLFDELQKLAPFGPDNEEPVFELHDVHPTKVRTMGKDNSHLKFMLPGKQADVAVVAFGWGDAAQLFAAQGGQIDIAAKVAINEWHGQRQVQLMLVDVRVHGTMILDERTAHLRPDHFQSAGEYVVYDERLRENVAPHVGVTHTLSPTAARQLDLAGKTVTLVDLPDSLTSFKQLFDNDSGAPAVVRLLLASRHSAYLSGLPTRSDFAQVFKFLKRYSQLQWPGQRLAMSKYLKMNEERLNFVIQVFSEAGFVTIRHGVLNLQPTSGKTDIKQTTRYQQQLARYQAEKTLLYEDAATVTQWILQCLKMN</sequence>